<sequence length="371" mass="41797">MSIYACQNDRGSYPLNGASVTTNSTTKSTAWHSEATKSSHLETFTSLNRTSSESSGSQQQDFHLPQTDLFYLNIPLREEEECVKPVLNNPADKITVETQLAEAPPSTSSEIHRNDTDVDEEIDIQIRNVVCNYTLPLHIDLHRVALSSGNVAFDRGRGVLLKQKRNPSCYVKIYSSGKIYIVGCRSEIDCKRAARGVARMVQKSMGRIMDIVRIRNYRVCNVLATCKMPFGIKIEELAQKYPECSQYEPELSVGLIWRSTNPRATLRIHTTGSITVTGAASENDVMKAIEIIYPIIKEFRCALRLRDSNITKPVRKRKQMELSSTNMNKRMNVMQPSLQGLQRLSGTSGVIGNRIYFSDEDDEDDEFEDVV</sequence>
<dbReference type="AlphaFoldDB" id="A0A0N5CWM3"/>
<evidence type="ECO:0000313" key="11">
    <source>
        <dbReference type="WBParaSite" id="TCLT_0000474901-mRNA-1"/>
    </source>
</evidence>
<evidence type="ECO:0000256" key="4">
    <source>
        <dbReference type="ARBA" id="ARBA00023125"/>
    </source>
</evidence>
<accession>A0A0N5CWM3</accession>
<comment type="subcellular location">
    <subcellularLocation>
        <location evidence="1">Nucleus</location>
    </subcellularLocation>
</comment>
<organism evidence="11">
    <name type="scientific">Thelazia callipaeda</name>
    <name type="common">Oriental eyeworm</name>
    <name type="synonym">Parasitic nematode</name>
    <dbReference type="NCBI Taxonomy" id="103827"/>
    <lineage>
        <taxon>Eukaryota</taxon>
        <taxon>Metazoa</taxon>
        <taxon>Ecdysozoa</taxon>
        <taxon>Nematoda</taxon>
        <taxon>Chromadorea</taxon>
        <taxon>Rhabditida</taxon>
        <taxon>Spirurina</taxon>
        <taxon>Spiruromorpha</taxon>
        <taxon>Thelazioidea</taxon>
        <taxon>Thelaziidae</taxon>
        <taxon>Thelazia</taxon>
    </lineage>
</organism>
<name>A0A0N5CWM3_THECL</name>
<gene>
    <name evidence="9" type="ORF">TCLT_LOCUS4738</name>
</gene>
<protein>
    <recommendedName>
        <fullName evidence="7">TATA box-binding protein-like 1</fullName>
    </recommendedName>
    <alternativeName>
        <fullName evidence="8">TBP-like factor</fullName>
    </alternativeName>
</protein>
<dbReference type="OMA" id="KRNPSCY"/>
<dbReference type="OrthoDB" id="2127950at2759"/>
<evidence type="ECO:0000256" key="2">
    <source>
        <dbReference type="ARBA" id="ARBA00005560"/>
    </source>
</evidence>
<dbReference type="Pfam" id="PF00352">
    <property type="entry name" value="TBP"/>
    <property type="match status" value="2"/>
</dbReference>
<reference evidence="9 10" key="2">
    <citation type="submission" date="2018-11" db="EMBL/GenBank/DDBJ databases">
        <authorList>
            <consortium name="Pathogen Informatics"/>
        </authorList>
    </citation>
    <scope>NUCLEOTIDE SEQUENCE [LARGE SCALE GENOMIC DNA]</scope>
</reference>
<dbReference type="EMBL" id="UYYF01004301">
    <property type="protein sequence ID" value="VDN01890.1"/>
    <property type="molecule type" value="Genomic_DNA"/>
</dbReference>
<keyword evidence="4" id="KW-0238">DNA-binding</keyword>
<evidence type="ECO:0000256" key="7">
    <source>
        <dbReference type="ARBA" id="ARBA00023474"/>
    </source>
</evidence>
<evidence type="ECO:0000256" key="6">
    <source>
        <dbReference type="ARBA" id="ARBA00023242"/>
    </source>
</evidence>
<evidence type="ECO:0000256" key="1">
    <source>
        <dbReference type="ARBA" id="ARBA00004123"/>
    </source>
</evidence>
<dbReference type="PRINTS" id="PR00686">
    <property type="entry name" value="TIFACTORIID"/>
</dbReference>
<reference evidence="11" key="1">
    <citation type="submission" date="2017-02" db="UniProtKB">
        <authorList>
            <consortium name="WormBaseParasite"/>
        </authorList>
    </citation>
    <scope>IDENTIFICATION</scope>
</reference>
<dbReference type="GO" id="GO:0005634">
    <property type="term" value="C:nucleus"/>
    <property type="evidence" value="ECO:0007669"/>
    <property type="project" value="UniProtKB-SubCell"/>
</dbReference>
<keyword evidence="5" id="KW-0804">Transcription</keyword>
<dbReference type="GO" id="GO:0003677">
    <property type="term" value="F:DNA binding"/>
    <property type="evidence" value="ECO:0007669"/>
    <property type="project" value="UniProtKB-KW"/>
</dbReference>
<dbReference type="GO" id="GO:0006352">
    <property type="term" value="P:DNA-templated transcription initiation"/>
    <property type="evidence" value="ECO:0007669"/>
    <property type="project" value="InterPro"/>
</dbReference>
<dbReference type="WBParaSite" id="TCLT_0000474901-mRNA-1">
    <property type="protein sequence ID" value="TCLT_0000474901-mRNA-1"/>
    <property type="gene ID" value="TCLT_0000474901"/>
</dbReference>
<dbReference type="Gene3D" id="3.30.310.10">
    <property type="entry name" value="TATA-Binding Protein"/>
    <property type="match status" value="2"/>
</dbReference>
<dbReference type="Proteomes" id="UP000276776">
    <property type="component" value="Unassembled WGS sequence"/>
</dbReference>
<dbReference type="PANTHER" id="PTHR10126">
    <property type="entry name" value="TATA-BOX BINDING PROTEIN"/>
    <property type="match status" value="1"/>
</dbReference>
<dbReference type="STRING" id="103827.A0A0N5CWM3"/>
<dbReference type="FunFam" id="3.30.310.10:FF:000009">
    <property type="entry name" value="TatA box-binding protein-like protein 1"/>
    <property type="match status" value="1"/>
</dbReference>
<dbReference type="InterPro" id="IPR012295">
    <property type="entry name" value="TBP_dom_sf"/>
</dbReference>
<comment type="similarity">
    <text evidence="2">Belongs to the TBP family.</text>
</comment>
<evidence type="ECO:0000313" key="10">
    <source>
        <dbReference type="Proteomes" id="UP000276776"/>
    </source>
</evidence>
<keyword evidence="6" id="KW-0539">Nucleus</keyword>
<dbReference type="CDD" id="cd04517">
    <property type="entry name" value="TLF"/>
    <property type="match status" value="1"/>
</dbReference>
<dbReference type="SUPFAM" id="SSF55945">
    <property type="entry name" value="TATA-box binding protein-like"/>
    <property type="match status" value="2"/>
</dbReference>
<evidence type="ECO:0000313" key="9">
    <source>
        <dbReference type="EMBL" id="VDN01890.1"/>
    </source>
</evidence>
<evidence type="ECO:0000256" key="5">
    <source>
        <dbReference type="ARBA" id="ARBA00023163"/>
    </source>
</evidence>
<evidence type="ECO:0000256" key="8">
    <source>
        <dbReference type="ARBA" id="ARBA00033173"/>
    </source>
</evidence>
<keyword evidence="3" id="KW-0805">Transcription regulation</keyword>
<dbReference type="InterPro" id="IPR000814">
    <property type="entry name" value="TBP"/>
</dbReference>
<keyword evidence="10" id="KW-1185">Reference proteome</keyword>
<dbReference type="InterPro" id="IPR015445">
    <property type="entry name" value="TBP-like"/>
</dbReference>
<proteinExistence type="inferred from homology"/>
<evidence type="ECO:0000256" key="3">
    <source>
        <dbReference type="ARBA" id="ARBA00023015"/>
    </source>
</evidence>